<protein>
    <submittedName>
        <fullName evidence="2">Large subunit terminase</fullName>
    </submittedName>
</protein>
<organism evidence="2">
    <name type="scientific">Siphoviridae sp. ct5qs5</name>
    <dbReference type="NCBI Taxonomy" id="2825339"/>
    <lineage>
        <taxon>Viruses</taxon>
        <taxon>Duplodnaviria</taxon>
        <taxon>Heunggongvirae</taxon>
        <taxon>Uroviricota</taxon>
        <taxon>Caudoviricetes</taxon>
    </lineage>
</organism>
<dbReference type="InterPro" id="IPR052380">
    <property type="entry name" value="Viral_DNA_packaging_terminase"/>
</dbReference>
<evidence type="ECO:0000259" key="1">
    <source>
        <dbReference type="Pfam" id="PF04466"/>
    </source>
</evidence>
<dbReference type="InterPro" id="IPR035412">
    <property type="entry name" value="Terminase_L_N"/>
</dbReference>
<reference evidence="2" key="1">
    <citation type="journal article" date="2021" name="Proc. Natl. Acad. Sci. U.S.A.">
        <title>A Catalog of Tens of Thousands of Viruses from Human Metagenomes Reveals Hidden Associations with Chronic Diseases.</title>
        <authorList>
            <person name="Tisza M.J."/>
            <person name="Buck C.B."/>
        </authorList>
    </citation>
    <scope>NUCLEOTIDE SEQUENCE</scope>
    <source>
        <strain evidence="2">Ct5qs5</strain>
    </source>
</reference>
<dbReference type="PANTHER" id="PTHR39184:SF1">
    <property type="entry name" value="PBSX PHAGE TERMINASE LARGE SUBUNIT"/>
    <property type="match status" value="1"/>
</dbReference>
<sequence>MKTGHAVRAVMVEMMKRRLRVVCFRETKTSQKDSLINEFKELIDGEFKGRGFVSNTETIKNVLTGATVTFLGLRDANENAREAIKGLAQVDIWLVDEAQAVSAGVWDVLLKTIRKEDAKLIVIYNRIDDDLPVEKALFLDYYNKTAPEKTYFVEVNYPELEHTGLLSDKFIGYAELVKKNKPDEFERDYLNKPRGANVARVVKYWSAENVVENIRYFEEYDIYWSLDFNVNPAMSVLAHYDKKNFFVFDEIVLNNVITQDVVDEFISRYPPDKVKGVVQICGDASGKYRKTQSRYSDYAIIQNTLSRANYQTNFNLRRFNPPILNRINAFNRQVFDVEGKRHFFVHPRCRWLIYNMRKLCFKPGSSIVDAPTPAEVEEDEDKLYLGHIFDAASYMVEYFKPVVRE</sequence>
<accession>A0A8S5Q7J0</accession>
<feature type="domain" description="Phage terminase large subunit N-terminal" evidence="1">
    <location>
        <begin position="1"/>
        <end position="185"/>
    </location>
</feature>
<dbReference type="Gene3D" id="3.40.50.300">
    <property type="entry name" value="P-loop containing nucleotide triphosphate hydrolases"/>
    <property type="match status" value="1"/>
</dbReference>
<proteinExistence type="predicted"/>
<name>A0A8S5Q7J0_9CAUD</name>
<dbReference type="Pfam" id="PF04466">
    <property type="entry name" value="Terminase_3"/>
    <property type="match status" value="1"/>
</dbReference>
<dbReference type="EMBL" id="BK015603">
    <property type="protein sequence ID" value="DAE15334.1"/>
    <property type="molecule type" value="Genomic_DNA"/>
</dbReference>
<evidence type="ECO:0000313" key="2">
    <source>
        <dbReference type="EMBL" id="DAE15334.1"/>
    </source>
</evidence>
<dbReference type="Gene3D" id="3.30.420.280">
    <property type="match status" value="1"/>
</dbReference>
<dbReference type="InterPro" id="IPR027417">
    <property type="entry name" value="P-loop_NTPase"/>
</dbReference>
<dbReference type="PANTHER" id="PTHR39184">
    <property type="match status" value="1"/>
</dbReference>